<dbReference type="RefSeq" id="WP_207904349.1">
    <property type="nucleotide sequence ID" value="NZ_BAAAVY010000001.1"/>
</dbReference>
<proteinExistence type="predicted"/>
<dbReference type="EMBL" id="UFSM01000002">
    <property type="protein sequence ID" value="SUY28643.1"/>
    <property type="molecule type" value="Genomic_DNA"/>
</dbReference>
<protein>
    <submittedName>
        <fullName evidence="1">Indolepyruvate ferredoxin oxidoreductase</fullName>
    </submittedName>
</protein>
<dbReference type="AlphaFoldDB" id="A0A381IKL6"/>
<organism evidence="1 2">
    <name type="scientific">Aminobacter aminovorans</name>
    <name type="common">Chelatobacter heintzii</name>
    <dbReference type="NCBI Taxonomy" id="83263"/>
    <lineage>
        <taxon>Bacteria</taxon>
        <taxon>Pseudomonadati</taxon>
        <taxon>Pseudomonadota</taxon>
        <taxon>Alphaproteobacteria</taxon>
        <taxon>Hyphomicrobiales</taxon>
        <taxon>Phyllobacteriaceae</taxon>
        <taxon>Aminobacter</taxon>
    </lineage>
</organism>
<evidence type="ECO:0000313" key="1">
    <source>
        <dbReference type="EMBL" id="SUY28643.1"/>
    </source>
</evidence>
<reference evidence="1 2" key="1">
    <citation type="submission" date="2018-06" db="EMBL/GenBank/DDBJ databases">
        <authorList>
            <consortium name="Pathogen Informatics"/>
            <person name="Doyle S."/>
        </authorList>
    </citation>
    <scope>NUCLEOTIDE SEQUENCE [LARGE SCALE GENOMIC DNA]</scope>
    <source>
        <strain evidence="1 2">NCTC10684</strain>
    </source>
</reference>
<accession>A0A381IKL6</accession>
<name>A0A381IKL6_AMIAI</name>
<sequence>MKFERSTSLDPIYNTEAGPTFMTGIQALVRLPLMQRRLGRRWGHKTSGLISGYRGSPVGAYDQQLWKAVKHLKAHDVVFQPGLNEDLAATALWGAQMHRAFGPIKEAAIAEYAGKRASLLAAMTPETLASKAA</sequence>
<dbReference type="Proteomes" id="UP000254701">
    <property type="component" value="Unassembled WGS sequence"/>
</dbReference>
<dbReference type="Gene3D" id="3.40.50.970">
    <property type="match status" value="1"/>
</dbReference>
<evidence type="ECO:0000313" key="2">
    <source>
        <dbReference type="Proteomes" id="UP000254701"/>
    </source>
</evidence>
<gene>
    <name evidence="1" type="ORF">NCTC10684_05256</name>
</gene>
<keyword evidence="1" id="KW-0670">Pyruvate</keyword>